<evidence type="ECO:0000313" key="2">
    <source>
        <dbReference type="Proteomes" id="UP000821845"/>
    </source>
</evidence>
<gene>
    <name evidence="1" type="ORF">HPB50_004679</name>
</gene>
<comment type="caution">
    <text evidence="1">The sequence shown here is derived from an EMBL/GenBank/DDBJ whole genome shotgun (WGS) entry which is preliminary data.</text>
</comment>
<protein>
    <submittedName>
        <fullName evidence="1">Uncharacterized protein</fullName>
    </submittedName>
</protein>
<dbReference type="EMBL" id="CM023484">
    <property type="protein sequence ID" value="KAH6932313.1"/>
    <property type="molecule type" value="Genomic_DNA"/>
</dbReference>
<organism evidence="1 2">
    <name type="scientific">Hyalomma asiaticum</name>
    <name type="common">Tick</name>
    <dbReference type="NCBI Taxonomy" id="266040"/>
    <lineage>
        <taxon>Eukaryota</taxon>
        <taxon>Metazoa</taxon>
        <taxon>Ecdysozoa</taxon>
        <taxon>Arthropoda</taxon>
        <taxon>Chelicerata</taxon>
        <taxon>Arachnida</taxon>
        <taxon>Acari</taxon>
        <taxon>Parasitiformes</taxon>
        <taxon>Ixodida</taxon>
        <taxon>Ixodoidea</taxon>
        <taxon>Ixodidae</taxon>
        <taxon>Hyalomminae</taxon>
        <taxon>Hyalomma</taxon>
    </lineage>
</organism>
<accession>A0ACB7SF10</accession>
<keyword evidence="2" id="KW-1185">Reference proteome</keyword>
<proteinExistence type="predicted"/>
<dbReference type="Proteomes" id="UP000821845">
    <property type="component" value="Chromosome 4"/>
</dbReference>
<reference evidence="1" key="1">
    <citation type="submission" date="2020-05" db="EMBL/GenBank/DDBJ databases">
        <title>Large-scale comparative analyses of tick genomes elucidate their genetic diversity and vector capacities.</title>
        <authorList>
            <person name="Jia N."/>
            <person name="Wang J."/>
            <person name="Shi W."/>
            <person name="Du L."/>
            <person name="Sun Y."/>
            <person name="Zhan W."/>
            <person name="Jiang J."/>
            <person name="Wang Q."/>
            <person name="Zhang B."/>
            <person name="Ji P."/>
            <person name="Sakyi L.B."/>
            <person name="Cui X."/>
            <person name="Yuan T."/>
            <person name="Jiang B."/>
            <person name="Yang W."/>
            <person name="Lam T.T.-Y."/>
            <person name="Chang Q."/>
            <person name="Ding S."/>
            <person name="Wang X."/>
            <person name="Zhu J."/>
            <person name="Ruan X."/>
            <person name="Zhao L."/>
            <person name="Wei J."/>
            <person name="Que T."/>
            <person name="Du C."/>
            <person name="Cheng J."/>
            <person name="Dai P."/>
            <person name="Han X."/>
            <person name="Huang E."/>
            <person name="Gao Y."/>
            <person name="Liu J."/>
            <person name="Shao H."/>
            <person name="Ye R."/>
            <person name="Li L."/>
            <person name="Wei W."/>
            <person name="Wang X."/>
            <person name="Wang C."/>
            <person name="Yang T."/>
            <person name="Huo Q."/>
            <person name="Li W."/>
            <person name="Guo W."/>
            <person name="Chen H."/>
            <person name="Zhou L."/>
            <person name="Ni X."/>
            <person name="Tian J."/>
            <person name="Zhou Y."/>
            <person name="Sheng Y."/>
            <person name="Liu T."/>
            <person name="Pan Y."/>
            <person name="Xia L."/>
            <person name="Li J."/>
            <person name="Zhao F."/>
            <person name="Cao W."/>
        </authorList>
    </citation>
    <scope>NUCLEOTIDE SEQUENCE</scope>
    <source>
        <strain evidence="1">Hyas-2018</strain>
    </source>
</reference>
<sequence>MCDRGEMLGYVKYQDGYRTILPINLIKMFSPKGEDDFDKTKKLQAFWKSEEGVVEGYDPAFVLALAGDLDAMRRKIKCMREPFPSFIDADTDEEVPVRKREVCSKIC</sequence>
<evidence type="ECO:0000313" key="1">
    <source>
        <dbReference type="EMBL" id="KAH6932313.1"/>
    </source>
</evidence>
<name>A0ACB7SF10_HYAAI</name>